<keyword evidence="1" id="KW-0812">Transmembrane</keyword>
<protein>
    <submittedName>
        <fullName evidence="2">Uncharacterized protein</fullName>
    </submittedName>
</protein>
<organism evidence="2 3">
    <name type="scientific">Bugula neritina</name>
    <name type="common">Brown bryozoan</name>
    <name type="synonym">Sertularia neritina</name>
    <dbReference type="NCBI Taxonomy" id="10212"/>
    <lineage>
        <taxon>Eukaryota</taxon>
        <taxon>Metazoa</taxon>
        <taxon>Spiralia</taxon>
        <taxon>Lophotrochozoa</taxon>
        <taxon>Bryozoa</taxon>
        <taxon>Gymnolaemata</taxon>
        <taxon>Cheilostomatida</taxon>
        <taxon>Flustrina</taxon>
        <taxon>Buguloidea</taxon>
        <taxon>Bugulidae</taxon>
        <taxon>Bugula</taxon>
    </lineage>
</organism>
<evidence type="ECO:0000313" key="3">
    <source>
        <dbReference type="Proteomes" id="UP000593567"/>
    </source>
</evidence>
<evidence type="ECO:0000256" key="1">
    <source>
        <dbReference type="SAM" id="Phobius"/>
    </source>
</evidence>
<feature type="transmembrane region" description="Helical" evidence="1">
    <location>
        <begin position="12"/>
        <end position="33"/>
    </location>
</feature>
<name>A0A7J7J3V5_BUGNE</name>
<keyword evidence="1" id="KW-1133">Transmembrane helix</keyword>
<proteinExistence type="predicted"/>
<sequence length="66" mass="7146">MAVEIKTLAITLVHGIVALASVVFATNAVVLFAKFISSQHEHSYGPQYKHTKRMSTASDAGWTISN</sequence>
<dbReference type="Proteomes" id="UP000593567">
    <property type="component" value="Unassembled WGS sequence"/>
</dbReference>
<reference evidence="2" key="1">
    <citation type="submission" date="2020-06" db="EMBL/GenBank/DDBJ databases">
        <title>Draft genome of Bugula neritina, a colonial animal packing powerful symbionts and potential medicines.</title>
        <authorList>
            <person name="Rayko M."/>
        </authorList>
    </citation>
    <scope>NUCLEOTIDE SEQUENCE [LARGE SCALE GENOMIC DNA]</scope>
    <source>
        <strain evidence="2">Kwan_BN1</strain>
    </source>
</reference>
<comment type="caution">
    <text evidence="2">The sequence shown here is derived from an EMBL/GenBank/DDBJ whole genome shotgun (WGS) entry which is preliminary data.</text>
</comment>
<evidence type="ECO:0000313" key="2">
    <source>
        <dbReference type="EMBL" id="KAF6020852.1"/>
    </source>
</evidence>
<dbReference type="AlphaFoldDB" id="A0A7J7J3V5"/>
<gene>
    <name evidence="2" type="ORF">EB796_020840</name>
</gene>
<accession>A0A7J7J3V5</accession>
<keyword evidence="1" id="KW-0472">Membrane</keyword>
<dbReference type="EMBL" id="VXIV02003142">
    <property type="protein sequence ID" value="KAF6020852.1"/>
    <property type="molecule type" value="Genomic_DNA"/>
</dbReference>
<keyword evidence="3" id="KW-1185">Reference proteome</keyword>